<dbReference type="InterPro" id="IPR011017">
    <property type="entry name" value="TRASH_dom"/>
</dbReference>
<dbReference type="SMART" id="SM00746">
    <property type="entry name" value="TRASH"/>
    <property type="match status" value="1"/>
</dbReference>
<evidence type="ECO:0000259" key="7">
    <source>
        <dbReference type="SMART" id="SM00746"/>
    </source>
</evidence>
<dbReference type="InterPro" id="IPR056366">
    <property type="entry name" value="Ribosomal_eL24"/>
</dbReference>
<name>A0AAD9QP13_ACRCE</name>
<evidence type="ECO:0000256" key="3">
    <source>
        <dbReference type="ARBA" id="ARBA00022517"/>
    </source>
</evidence>
<evidence type="ECO:0000256" key="1">
    <source>
        <dbReference type="ARBA" id="ARBA00004123"/>
    </source>
</evidence>
<dbReference type="SUPFAM" id="SSF57716">
    <property type="entry name" value="Glucocorticoid receptor-like (DNA-binding domain)"/>
    <property type="match status" value="1"/>
</dbReference>
<feature type="region of interest" description="Disordered" evidence="6">
    <location>
        <begin position="137"/>
        <end position="161"/>
    </location>
</feature>
<gene>
    <name evidence="8" type="ORF">P5673_012175</name>
</gene>
<proteinExistence type="inferred from homology"/>
<sequence length="161" mass="19351">MRLEKCYFCSTTIYPGHGIVFVRNDCKMFRFCRSKCHKNFKMRRNPRRTKWTKAFRKAAGKELAIDTTFEFEKKRHVPVKYNRELWSKTVKAMKRIEEIRSKRQNLHIKNRLKPDPQLRKELDLKEVKQGITLITPPVEKKRLGRKIPQVMQEPESMETGE</sequence>
<dbReference type="FunFam" id="2.30.170.20:FF:000001">
    <property type="entry name" value="probable ribosome biogenesis protein RLP24"/>
    <property type="match status" value="1"/>
</dbReference>
<comment type="caution">
    <text evidence="8">The sequence shown here is derived from an EMBL/GenBank/DDBJ whole genome shotgun (WGS) entry which is preliminary data.</text>
</comment>
<evidence type="ECO:0000256" key="4">
    <source>
        <dbReference type="ARBA" id="ARBA00023242"/>
    </source>
</evidence>
<dbReference type="InterPro" id="IPR038630">
    <property type="entry name" value="L24e/L24_sf"/>
</dbReference>
<dbReference type="Pfam" id="PF01246">
    <property type="entry name" value="Ribosomal_L24e"/>
    <property type="match status" value="1"/>
</dbReference>
<dbReference type="PANTHER" id="PTHR10792">
    <property type="entry name" value="60S RIBOSOMAL PROTEIN L24"/>
    <property type="match status" value="1"/>
</dbReference>
<dbReference type="InterPro" id="IPR000988">
    <property type="entry name" value="Ribosomal_eL24-rel_N"/>
</dbReference>
<keyword evidence="3" id="KW-0690">Ribosome biogenesis</keyword>
<dbReference type="GO" id="GO:0005730">
    <property type="term" value="C:nucleolus"/>
    <property type="evidence" value="ECO:0007669"/>
    <property type="project" value="TreeGrafter"/>
</dbReference>
<comment type="similarity">
    <text evidence="2">Belongs to the eukaryotic ribosomal protein eL24 family.</text>
</comment>
<keyword evidence="9" id="KW-1185">Reference proteome</keyword>
<reference evidence="8" key="2">
    <citation type="journal article" date="2023" name="Science">
        <title>Genomic signatures of disease resistance in endangered staghorn corals.</title>
        <authorList>
            <person name="Vollmer S.V."/>
            <person name="Selwyn J.D."/>
            <person name="Despard B.A."/>
            <person name="Roesel C.L."/>
        </authorList>
    </citation>
    <scope>NUCLEOTIDE SEQUENCE</scope>
    <source>
        <strain evidence="8">K2</strain>
    </source>
</reference>
<dbReference type="CDD" id="cd00472">
    <property type="entry name" value="Ribosomal_L24e_L24"/>
    <property type="match status" value="1"/>
</dbReference>
<protein>
    <recommendedName>
        <fullName evidence="5">Probable ribosome biogenesis protein RLP24</fullName>
    </recommendedName>
</protein>
<dbReference type="Proteomes" id="UP001249851">
    <property type="component" value="Unassembled WGS sequence"/>
</dbReference>
<dbReference type="PROSITE" id="PS01073">
    <property type="entry name" value="RIBOSOMAL_L24E"/>
    <property type="match status" value="1"/>
</dbReference>
<evidence type="ECO:0000256" key="6">
    <source>
        <dbReference type="SAM" id="MobiDB-lite"/>
    </source>
</evidence>
<dbReference type="PANTHER" id="PTHR10792:SF8">
    <property type="entry name" value="RIBOSOME BIOGENESIS PROTEIN RLP24-RELATED"/>
    <property type="match status" value="1"/>
</dbReference>
<dbReference type="AlphaFoldDB" id="A0AAD9QP13"/>
<evidence type="ECO:0000256" key="5">
    <source>
        <dbReference type="ARBA" id="ARBA00039784"/>
    </source>
</evidence>
<evidence type="ECO:0000313" key="9">
    <source>
        <dbReference type="Proteomes" id="UP001249851"/>
    </source>
</evidence>
<evidence type="ECO:0000313" key="8">
    <source>
        <dbReference type="EMBL" id="KAK2564684.1"/>
    </source>
</evidence>
<reference evidence="8" key="1">
    <citation type="journal article" date="2023" name="G3 (Bethesda)">
        <title>Whole genome assembly and annotation of the endangered Caribbean coral Acropora cervicornis.</title>
        <authorList>
            <person name="Selwyn J.D."/>
            <person name="Vollmer S.V."/>
        </authorList>
    </citation>
    <scope>NUCLEOTIDE SEQUENCE</scope>
    <source>
        <strain evidence="8">K2</strain>
    </source>
</reference>
<dbReference type="GO" id="GO:0003735">
    <property type="term" value="F:structural constituent of ribosome"/>
    <property type="evidence" value="ECO:0007669"/>
    <property type="project" value="InterPro"/>
</dbReference>
<keyword evidence="4" id="KW-0539">Nucleus</keyword>
<feature type="domain" description="TRASH" evidence="7">
    <location>
        <begin position="6"/>
        <end position="44"/>
    </location>
</feature>
<comment type="subcellular location">
    <subcellularLocation>
        <location evidence="1">Nucleus</location>
    </subcellularLocation>
</comment>
<accession>A0AAD9QP13</accession>
<dbReference type="Gene3D" id="2.30.170.20">
    <property type="entry name" value="Ribosomal protein L24e"/>
    <property type="match status" value="1"/>
</dbReference>
<dbReference type="GO" id="GO:0042273">
    <property type="term" value="P:ribosomal large subunit biogenesis"/>
    <property type="evidence" value="ECO:0007669"/>
    <property type="project" value="TreeGrafter"/>
</dbReference>
<organism evidence="8 9">
    <name type="scientific">Acropora cervicornis</name>
    <name type="common">Staghorn coral</name>
    <dbReference type="NCBI Taxonomy" id="6130"/>
    <lineage>
        <taxon>Eukaryota</taxon>
        <taxon>Metazoa</taxon>
        <taxon>Cnidaria</taxon>
        <taxon>Anthozoa</taxon>
        <taxon>Hexacorallia</taxon>
        <taxon>Scleractinia</taxon>
        <taxon>Astrocoeniina</taxon>
        <taxon>Acroporidae</taxon>
        <taxon>Acropora</taxon>
    </lineage>
</organism>
<dbReference type="InterPro" id="IPR023442">
    <property type="entry name" value="Ribosomal_eL24_CS"/>
</dbReference>
<dbReference type="EMBL" id="JARQWQ010000022">
    <property type="protein sequence ID" value="KAK2564684.1"/>
    <property type="molecule type" value="Genomic_DNA"/>
</dbReference>
<evidence type="ECO:0000256" key="2">
    <source>
        <dbReference type="ARBA" id="ARBA00005647"/>
    </source>
</evidence>